<dbReference type="SUPFAM" id="SSF46785">
    <property type="entry name" value="Winged helix' DNA-binding domain"/>
    <property type="match status" value="1"/>
</dbReference>
<feature type="region of interest" description="Disordered" evidence="1">
    <location>
        <begin position="144"/>
        <end position="191"/>
    </location>
</feature>
<dbReference type="GO" id="GO:0003700">
    <property type="term" value="F:DNA-binding transcription factor activity"/>
    <property type="evidence" value="ECO:0007669"/>
    <property type="project" value="InterPro"/>
</dbReference>
<dbReference type="PROSITE" id="PS50995">
    <property type="entry name" value="HTH_MARR_2"/>
    <property type="match status" value="1"/>
</dbReference>
<evidence type="ECO:0000256" key="1">
    <source>
        <dbReference type="SAM" id="MobiDB-lite"/>
    </source>
</evidence>
<name>A0A7X6I967_9BACT</name>
<dbReference type="CDD" id="cd00090">
    <property type="entry name" value="HTH_ARSR"/>
    <property type="match status" value="1"/>
</dbReference>
<dbReference type="RefSeq" id="WP_168057677.1">
    <property type="nucleotide sequence ID" value="NZ_VTOW01000001.1"/>
</dbReference>
<keyword evidence="4" id="KW-1185">Reference proteome</keyword>
<feature type="compositionally biased region" description="Basic and acidic residues" evidence="1">
    <location>
        <begin position="166"/>
        <end position="191"/>
    </location>
</feature>
<dbReference type="InterPro" id="IPR039422">
    <property type="entry name" value="MarR/SlyA-like"/>
</dbReference>
<organism evidence="3 4">
    <name type="scientific">Candidatus Manganitrophus noduliformans</name>
    <dbReference type="NCBI Taxonomy" id="2606439"/>
    <lineage>
        <taxon>Bacteria</taxon>
        <taxon>Pseudomonadati</taxon>
        <taxon>Nitrospirota</taxon>
        <taxon>Nitrospiria</taxon>
        <taxon>Candidatus Troglogloeales</taxon>
        <taxon>Candidatus Manganitrophaceae</taxon>
        <taxon>Candidatus Manganitrophus</taxon>
    </lineage>
</organism>
<dbReference type="EMBL" id="VTOW01000001">
    <property type="protein sequence ID" value="NKE69371.1"/>
    <property type="molecule type" value="Genomic_DNA"/>
</dbReference>
<dbReference type="Gene3D" id="1.10.10.10">
    <property type="entry name" value="Winged helix-like DNA-binding domain superfamily/Winged helix DNA-binding domain"/>
    <property type="match status" value="1"/>
</dbReference>
<dbReference type="InterPro" id="IPR036388">
    <property type="entry name" value="WH-like_DNA-bd_sf"/>
</dbReference>
<dbReference type="PANTHER" id="PTHR33164:SF101">
    <property type="entry name" value="TRANSCRIPTIONAL REPRESSOR MPRA"/>
    <property type="match status" value="1"/>
</dbReference>
<proteinExistence type="predicted"/>
<sequence>MGTHYRGTREEVTALDTFIKLMRAADSLSSRLSPILASTGLTSGQFGALEVLLHLGPLCQSELGRKLLRSGGNITMVVDNLERSGLVRRERGEDRRFITLHLTKEGRQLIQKIFPKHLEALVREMQVLTESEQKALGRLCKKLGKGSDGEIRTGAGGKDATPPAPKEGKNDSNKHRYSTEQRAISDRDPLA</sequence>
<dbReference type="InterPro" id="IPR036390">
    <property type="entry name" value="WH_DNA-bd_sf"/>
</dbReference>
<dbReference type="SMART" id="SM00347">
    <property type="entry name" value="HTH_MARR"/>
    <property type="match status" value="1"/>
</dbReference>
<evidence type="ECO:0000313" key="3">
    <source>
        <dbReference type="EMBL" id="NKE69371.1"/>
    </source>
</evidence>
<feature type="domain" description="HTH marR-type" evidence="2">
    <location>
        <begin position="14"/>
        <end position="145"/>
    </location>
</feature>
<accession>A0A7X6I967</accession>
<dbReference type="InterPro" id="IPR011991">
    <property type="entry name" value="ArsR-like_HTH"/>
</dbReference>
<dbReference type="InterPro" id="IPR000835">
    <property type="entry name" value="HTH_MarR-typ"/>
</dbReference>
<comment type="caution">
    <text evidence="3">The sequence shown here is derived from an EMBL/GenBank/DDBJ whole genome shotgun (WGS) entry which is preliminary data.</text>
</comment>
<dbReference type="Pfam" id="PF12802">
    <property type="entry name" value="MarR_2"/>
    <property type="match status" value="1"/>
</dbReference>
<evidence type="ECO:0000259" key="2">
    <source>
        <dbReference type="PROSITE" id="PS50995"/>
    </source>
</evidence>
<reference evidence="3 4" key="1">
    <citation type="journal article" date="2020" name="Nature">
        <title>Bacterial chemolithoautotrophy via manganese oxidation.</title>
        <authorList>
            <person name="Yu H."/>
            <person name="Leadbetter J.R."/>
        </authorList>
    </citation>
    <scope>NUCLEOTIDE SEQUENCE [LARGE SCALE GENOMIC DNA]</scope>
    <source>
        <strain evidence="3 4">Mn-1</strain>
    </source>
</reference>
<dbReference type="AlphaFoldDB" id="A0A7X6I967"/>
<evidence type="ECO:0000313" key="4">
    <source>
        <dbReference type="Proteomes" id="UP000534783"/>
    </source>
</evidence>
<dbReference type="GO" id="GO:0006950">
    <property type="term" value="P:response to stress"/>
    <property type="evidence" value="ECO:0007669"/>
    <property type="project" value="TreeGrafter"/>
</dbReference>
<protein>
    <submittedName>
        <fullName evidence="3">MarR family transcriptional regulator</fullName>
    </submittedName>
</protein>
<dbReference type="Proteomes" id="UP000534783">
    <property type="component" value="Unassembled WGS sequence"/>
</dbReference>
<dbReference type="PANTHER" id="PTHR33164">
    <property type="entry name" value="TRANSCRIPTIONAL REGULATOR, MARR FAMILY"/>
    <property type="match status" value="1"/>
</dbReference>
<gene>
    <name evidence="3" type="ORF">MNODULE_01205</name>
</gene>